<dbReference type="EMBL" id="JACTNZ010000004">
    <property type="protein sequence ID" value="KAG5555381.1"/>
    <property type="molecule type" value="Genomic_DNA"/>
</dbReference>
<evidence type="ECO:0000256" key="8">
    <source>
        <dbReference type="ARBA" id="ARBA00023274"/>
    </source>
</evidence>
<evidence type="ECO:0000256" key="6">
    <source>
        <dbReference type="ARBA" id="ARBA00023135"/>
    </source>
</evidence>
<dbReference type="InterPro" id="IPR002778">
    <property type="entry name" value="Signal_recog_particle_SRP19"/>
</dbReference>
<evidence type="ECO:0000256" key="5">
    <source>
        <dbReference type="ARBA" id="ARBA00022884"/>
    </source>
</evidence>
<evidence type="ECO:0000256" key="1">
    <source>
        <dbReference type="ARBA" id="ARBA00004496"/>
    </source>
</evidence>
<evidence type="ECO:0000256" key="4">
    <source>
        <dbReference type="ARBA" id="ARBA00022490"/>
    </source>
</evidence>
<reference evidence="14" key="1">
    <citation type="submission" date="2020-08" db="EMBL/GenBank/DDBJ databases">
        <title>Plant Genome Project.</title>
        <authorList>
            <person name="Zhang R.-G."/>
        </authorList>
    </citation>
    <scope>NUCLEOTIDE SEQUENCE</scope>
    <source>
        <strain evidence="14">WSP0</strain>
        <tissue evidence="14">Leaf</tissue>
    </source>
</reference>
<evidence type="ECO:0000256" key="9">
    <source>
        <dbReference type="ARBA" id="ARBA00033761"/>
    </source>
</evidence>
<keyword evidence="4" id="KW-0963">Cytoplasm</keyword>
<sequence length="253" mass="27546">MVAVGVVASWWWRRRGGGGGSGGGGGGGVVVAVLWWWWRWRRHGGGGGDGGGVVVVVEWWWRCCGGGGDGGSMVVVVVTGAALWWYLFNCDIFLAFFPAFSLTCMPFFPWKRDMDAEISNIKKWIILYPVYINSKKTIAEGRRISTGKACENPTCIEIGDCCAHFKLPFAIELDKAYPRDFMQRGRVRVLLKKEDGTLVNPAISSSKDGKQLMHCVAELVPRHPGRTKKQEPAAASASGAGPAKSGKGGKKKR</sequence>
<comment type="subcellular location">
    <subcellularLocation>
        <location evidence="1">Cytoplasm</location>
    </subcellularLocation>
    <subcellularLocation>
        <location evidence="2">Nucleus</location>
        <location evidence="2">Nucleolus</location>
    </subcellularLocation>
</comment>
<dbReference type="SUPFAM" id="SSF69695">
    <property type="entry name" value="SRP19"/>
    <property type="match status" value="1"/>
</dbReference>
<keyword evidence="5" id="KW-0694">RNA-binding</keyword>
<dbReference type="Pfam" id="PF01922">
    <property type="entry name" value="SRP19"/>
    <property type="match status" value="1"/>
</dbReference>
<name>A0AAV6KS21_9ERIC</name>
<comment type="similarity">
    <text evidence="3">Belongs to the SRP19 family.</text>
</comment>
<keyword evidence="13" id="KW-0812">Transmembrane</keyword>
<accession>A0AAV6KS21</accession>
<keyword evidence="6" id="KW-0733">Signal recognition particle</keyword>
<keyword evidence="13" id="KW-1133">Transmembrane helix</keyword>
<keyword evidence="13" id="KW-0472">Membrane</keyword>
<protein>
    <recommendedName>
        <fullName evidence="10">Signal recognition particle 19 kDa protein</fullName>
    </recommendedName>
</protein>
<dbReference type="Gene3D" id="3.30.56.30">
    <property type="entry name" value="Signal recognition particle, SRP19-like subunit"/>
    <property type="match status" value="1"/>
</dbReference>
<evidence type="ECO:0000256" key="12">
    <source>
        <dbReference type="SAM" id="MobiDB-lite"/>
    </source>
</evidence>
<dbReference type="InterPro" id="IPR036521">
    <property type="entry name" value="SRP19-like_sf"/>
</dbReference>
<evidence type="ECO:0000256" key="2">
    <source>
        <dbReference type="ARBA" id="ARBA00004604"/>
    </source>
</evidence>
<evidence type="ECO:0000256" key="7">
    <source>
        <dbReference type="ARBA" id="ARBA00023242"/>
    </source>
</evidence>
<comment type="subunit">
    <text evidence="9">Component of a signal recognition particle complex that consists of a 7SL RNA molecule of 300 nucleotides and six protein subunits: SRP72, SRP68, SRP54, SRP19, SRP14 and SRP9.</text>
</comment>
<dbReference type="Proteomes" id="UP000823749">
    <property type="component" value="Chromosome 4"/>
</dbReference>
<evidence type="ECO:0000256" key="3">
    <source>
        <dbReference type="ARBA" id="ARBA00008910"/>
    </source>
</evidence>
<comment type="caution">
    <text evidence="14">The sequence shown here is derived from an EMBL/GenBank/DDBJ whole genome shotgun (WGS) entry which is preliminary data.</text>
</comment>
<organism evidence="14 15">
    <name type="scientific">Rhododendron griersonianum</name>
    <dbReference type="NCBI Taxonomy" id="479676"/>
    <lineage>
        <taxon>Eukaryota</taxon>
        <taxon>Viridiplantae</taxon>
        <taxon>Streptophyta</taxon>
        <taxon>Embryophyta</taxon>
        <taxon>Tracheophyta</taxon>
        <taxon>Spermatophyta</taxon>
        <taxon>Magnoliopsida</taxon>
        <taxon>eudicotyledons</taxon>
        <taxon>Gunneridae</taxon>
        <taxon>Pentapetalae</taxon>
        <taxon>asterids</taxon>
        <taxon>Ericales</taxon>
        <taxon>Ericaceae</taxon>
        <taxon>Ericoideae</taxon>
        <taxon>Rhodoreae</taxon>
        <taxon>Rhododendron</taxon>
    </lineage>
</organism>
<dbReference type="AlphaFoldDB" id="A0AAV6KS21"/>
<dbReference type="GO" id="GO:0005730">
    <property type="term" value="C:nucleolus"/>
    <property type="evidence" value="ECO:0007669"/>
    <property type="project" value="UniProtKB-SubCell"/>
</dbReference>
<feature type="region of interest" description="Disordered" evidence="12">
    <location>
        <begin position="220"/>
        <end position="253"/>
    </location>
</feature>
<feature type="compositionally biased region" description="Low complexity" evidence="12">
    <location>
        <begin position="232"/>
        <end position="245"/>
    </location>
</feature>
<dbReference type="PANTHER" id="PTHR17453:SF0">
    <property type="entry name" value="SIGNAL RECOGNITION PARTICLE 19 KDA PROTEIN"/>
    <property type="match status" value="1"/>
</dbReference>
<dbReference type="GO" id="GO:0008312">
    <property type="term" value="F:7S RNA binding"/>
    <property type="evidence" value="ECO:0007669"/>
    <property type="project" value="InterPro"/>
</dbReference>
<gene>
    <name evidence="14" type="ORF">RHGRI_012800</name>
</gene>
<dbReference type="GO" id="GO:0005786">
    <property type="term" value="C:signal recognition particle, endoplasmic reticulum targeting"/>
    <property type="evidence" value="ECO:0007669"/>
    <property type="project" value="UniProtKB-KW"/>
</dbReference>
<feature type="transmembrane region" description="Helical" evidence="13">
    <location>
        <begin position="92"/>
        <end position="110"/>
    </location>
</feature>
<evidence type="ECO:0000313" key="15">
    <source>
        <dbReference type="Proteomes" id="UP000823749"/>
    </source>
</evidence>
<feature type="transmembrane region" description="Helical" evidence="13">
    <location>
        <begin position="20"/>
        <end position="38"/>
    </location>
</feature>
<keyword evidence="7" id="KW-0539">Nucleus</keyword>
<comment type="function">
    <text evidence="11">Component of the signal recognition particle (SRP) complex, a ribonucleoprotein complex that mediates the cotranslational targeting of secretory and membrane proteins to the endoplasmic reticulum (ER). Binds directly to 7SL RNA. Mediates binding of SRP54 to the SRP complex.</text>
</comment>
<dbReference type="FunFam" id="3.30.56.30:FF:000002">
    <property type="entry name" value="Signal recognition particle 19kDa"/>
    <property type="match status" value="1"/>
</dbReference>
<evidence type="ECO:0000256" key="10">
    <source>
        <dbReference type="ARBA" id="ARBA00033772"/>
    </source>
</evidence>
<dbReference type="GO" id="GO:0006617">
    <property type="term" value="P:SRP-dependent cotranslational protein targeting to membrane, signal sequence recognition"/>
    <property type="evidence" value="ECO:0007669"/>
    <property type="project" value="TreeGrafter"/>
</dbReference>
<proteinExistence type="inferred from homology"/>
<evidence type="ECO:0000256" key="11">
    <source>
        <dbReference type="ARBA" id="ARBA00045518"/>
    </source>
</evidence>
<evidence type="ECO:0000256" key="13">
    <source>
        <dbReference type="SAM" id="Phobius"/>
    </source>
</evidence>
<keyword evidence="8" id="KW-0687">Ribonucleoprotein</keyword>
<keyword evidence="15" id="KW-1185">Reference proteome</keyword>
<dbReference type="PANTHER" id="PTHR17453">
    <property type="entry name" value="SIGNAL RECOGNITION PARTICLE 19 KD PROTEIN"/>
    <property type="match status" value="1"/>
</dbReference>
<evidence type="ECO:0000313" key="14">
    <source>
        <dbReference type="EMBL" id="KAG5555381.1"/>
    </source>
</evidence>